<dbReference type="InterPro" id="IPR045619">
    <property type="entry name" value="DUF6443"/>
</dbReference>
<dbReference type="Proteomes" id="UP000286402">
    <property type="component" value="Unassembled WGS sequence"/>
</dbReference>
<feature type="domain" description="Bacterial toxin 23" evidence="2">
    <location>
        <begin position="1105"/>
        <end position="1293"/>
    </location>
</feature>
<dbReference type="InterPro" id="IPR029115">
    <property type="entry name" value="Ntox23"/>
</dbReference>
<organism evidence="4 5">
    <name type="scientific">Sphingobacterium siyangense</name>
    <dbReference type="NCBI Taxonomy" id="459529"/>
    <lineage>
        <taxon>Bacteria</taxon>
        <taxon>Pseudomonadati</taxon>
        <taxon>Bacteroidota</taxon>
        <taxon>Sphingobacteriia</taxon>
        <taxon>Sphingobacteriales</taxon>
        <taxon>Sphingobacteriaceae</taxon>
        <taxon>Sphingobacterium</taxon>
    </lineage>
</organism>
<dbReference type="NCBIfam" id="TIGR03696">
    <property type="entry name" value="Rhs_assc_core"/>
    <property type="match status" value="1"/>
</dbReference>
<feature type="chain" id="PRO_5019362416" evidence="1">
    <location>
        <begin position="20"/>
        <end position="1324"/>
    </location>
</feature>
<evidence type="ECO:0000313" key="4">
    <source>
        <dbReference type="EMBL" id="RKF30193.1"/>
    </source>
</evidence>
<accession>A0A420FB44</accession>
<evidence type="ECO:0000313" key="5">
    <source>
        <dbReference type="Proteomes" id="UP000286402"/>
    </source>
</evidence>
<keyword evidence="1" id="KW-0732">Signal</keyword>
<dbReference type="InterPro" id="IPR022385">
    <property type="entry name" value="Rhs_assc_core"/>
</dbReference>
<gene>
    <name evidence="4" type="ORF">BCY89_20565</name>
</gene>
<dbReference type="Gene3D" id="2.180.10.10">
    <property type="entry name" value="RHS repeat-associated core"/>
    <property type="match status" value="1"/>
</dbReference>
<name>A0A420FB44_9SPHI</name>
<evidence type="ECO:0000259" key="2">
    <source>
        <dbReference type="Pfam" id="PF15528"/>
    </source>
</evidence>
<feature type="signal peptide" evidence="1">
    <location>
        <begin position="1"/>
        <end position="19"/>
    </location>
</feature>
<evidence type="ECO:0000259" key="3">
    <source>
        <dbReference type="Pfam" id="PF20041"/>
    </source>
</evidence>
<proteinExistence type="predicted"/>
<dbReference type="RefSeq" id="WP_120336721.1">
    <property type="nucleotide sequence ID" value="NZ_MCAQ01000030.1"/>
</dbReference>
<feature type="domain" description="DUF6443" evidence="3">
    <location>
        <begin position="93"/>
        <end position="222"/>
    </location>
</feature>
<reference evidence="4 5" key="1">
    <citation type="submission" date="2016-07" db="EMBL/GenBank/DDBJ databases">
        <title>Genome analysis of Sphingobacterium siyangense T12B17.</title>
        <authorList>
            <person name="Xu D."/>
            <person name="Su Y."/>
            <person name="Zheng S."/>
        </authorList>
    </citation>
    <scope>NUCLEOTIDE SEQUENCE [LARGE SCALE GENOMIC DNA]</scope>
    <source>
        <strain evidence="4 5">T12B17</strain>
    </source>
</reference>
<evidence type="ECO:0000256" key="1">
    <source>
        <dbReference type="SAM" id="SignalP"/>
    </source>
</evidence>
<keyword evidence="5" id="KW-1185">Reference proteome</keyword>
<dbReference type="EMBL" id="MCAQ01000030">
    <property type="protein sequence ID" value="RKF30193.1"/>
    <property type="molecule type" value="Genomic_DNA"/>
</dbReference>
<sequence>MRYLIVLISCLSLHLDVFAQVDKLELSQYNNEPNISAFETVILKNGFQVPLGSNLRVFTVKATAQDKYPNTQPTGDRNFVMVRNFKVSGVNTGNLNVKRNLSEESQQVTYYDNLGRQIQGIDVMGSSSFKDVVIPVRYDAQGRKAVDYLPYVEQGNINGSYKSNDLTAQSTFYSGTGFDPFTAKTGFPYSKTVYDNSPSDKVKEQGAVGADWQPNGRTARFEETLNNNVDLSNTAATRKVRKFTVNSQDTSALAIPTADGYYADNQLKVAISKNNNWVASDGRINTSEAYLDKNGKTVLSRAFIKAESGETIILSTYYVYSDLGELYFVLPPALNPDVATMTSANIDLLGYRYTYDWKRRLIQKKEPGIAAYYYIYNNQNQLVASQSPKLRLKNQWNFIKYDAQGRTIMSGSYTSTESFTALRTAAEAAAVTYEKPSTSSTGYTNTAWPTSGIASYTIINYYDNYNVNALPASLSYSAFAGNVKVDYPTGMATVTKTWEINNANTVLWTVNYYDRNGRCIQTKSTNHLGGIDQVDNQFNFTGELVSAERKHSGTAGQAVNVKNEYTYDQNGRALTLSQKINNQEEIKVVANTYNELGQLVDKKLHQAPGQTKFLQSIDYRYNERGWLTSINDPNLTSSSTMNDGDSDSNADLFGSKLEYNTHAKAPQFNGNVASFQWKTSKVASQSVAPPKMGYQYRYDALNRMTAAISEKNDIVDNAHSEFVKYNSSGSITNLGRYAFTNNAVQQIDSLVYTYQGYRSLKIDDVSNASSKALGLDDKVVQAVEQTYDANGNMIKDSGKGIEIAYNDLDLPAVITFGTGHRLEFMYDRTGKKLQANYINGTASYKIDYVDGIQYRQNQIEFIHTEEGRARLNAGSYVYEYDIKDHLGNVRVTFVPDANHSIAKVVQQNSYYAYGLSMYGDAANGLNLAYAAGEKSKFLYSGKELYDQGGLNWYDHGSRLYDPATGKWSAMDPASQFVNPYLAMGNNPAIYIDPNGEWIVPVLIGAAVGVLGNGLGNAIKGDSFFKGWTGAALMGAVTAYGAVSGMQGASIFSSSWSSSMASLSTYPGTLVNSMSSSILSKYSLSMSIGNFGIGVGPSLFMGTNGWGYGLNYSLGYSSENFDIGFSSGFTAWNKNIFTGSSFVERRMGGQIGIGGEGFKLSLGTMSFKGGNVDQRTGSIGFYGKNWAVHYENDWLGHAKLGSLPLGDGGDRWRTTGIRATVGDVSTTLLMVTGDPSDGLNLTKRPSSEINGKKTYDGENTNMFRLGSWTFGYKGFNIGTNSEDNRNIFQNKFAHGNGQNYPIFPVLSNMVNLDVYYRTLNPFTVW</sequence>
<comment type="caution">
    <text evidence="4">The sequence shown here is derived from an EMBL/GenBank/DDBJ whole genome shotgun (WGS) entry which is preliminary data.</text>
</comment>
<dbReference type="Pfam" id="PF15528">
    <property type="entry name" value="Ntox23"/>
    <property type="match status" value="1"/>
</dbReference>
<dbReference type="Pfam" id="PF20041">
    <property type="entry name" value="DUF6443"/>
    <property type="match status" value="1"/>
</dbReference>
<protein>
    <submittedName>
        <fullName evidence="4">Uncharacterized protein</fullName>
    </submittedName>
</protein>